<feature type="transmembrane region" description="Helical" evidence="1">
    <location>
        <begin position="324"/>
        <end position="343"/>
    </location>
</feature>
<keyword evidence="1" id="KW-0812">Transmembrane</keyword>
<feature type="transmembrane region" description="Helical" evidence="1">
    <location>
        <begin position="349"/>
        <end position="368"/>
    </location>
</feature>
<keyword evidence="1" id="KW-1133">Transmembrane helix</keyword>
<evidence type="ECO:0008006" key="4">
    <source>
        <dbReference type="Google" id="ProtNLM"/>
    </source>
</evidence>
<feature type="transmembrane region" description="Helical" evidence="1">
    <location>
        <begin position="12"/>
        <end position="29"/>
    </location>
</feature>
<feature type="transmembrane region" description="Helical" evidence="1">
    <location>
        <begin position="50"/>
        <end position="71"/>
    </location>
</feature>
<feature type="transmembrane region" description="Helical" evidence="1">
    <location>
        <begin position="157"/>
        <end position="183"/>
    </location>
</feature>
<evidence type="ECO:0000313" key="2">
    <source>
        <dbReference type="EMBL" id="MDO7844408.1"/>
    </source>
</evidence>
<dbReference type="RefSeq" id="WP_304562807.1">
    <property type="nucleotide sequence ID" value="NZ_JAUQSZ010000016.1"/>
</dbReference>
<feature type="transmembrane region" description="Helical" evidence="1">
    <location>
        <begin position="77"/>
        <end position="100"/>
    </location>
</feature>
<feature type="transmembrane region" description="Helical" evidence="1">
    <location>
        <begin position="190"/>
        <end position="211"/>
    </location>
</feature>
<gene>
    <name evidence="2" type="ORF">Q5H94_18915</name>
</gene>
<sequence length="393" mass="42062">MADTKILPPPVPVSLAAALVFYVLFWPINMQDMGYDYVPWLSHIIAKGPLNAFSVPFAAYTPPYLYLLAIVSPLHDLLPLATLVKLVSLAGTVALAASLWRLLTTLEAPHAARWAALVLALPTTVLNAALLGQSDALWAAPCLMALDAAIRRKHGAMLLWCGLALAFKMQAVLFAPFVAAVLINRKVNPALWLLAPLGYAAAMFPAFALGWPARDLALIYFRQATTFPGLSLNAPNIWFVVEGVAPRIAPTLSGLAVASAAVASALYVARFSARMPAGARMLPVALLATLITAGLLPHMHERYFFLADLIALGWAIVSQERRAWAAALLIQAGSTLALGSYVFGASWLVAIGFLAMATATVLVLAPILKPLAGDNPLMLRTLRRAPLHERPTM</sequence>
<accession>A0ABT9A3J8</accession>
<feature type="transmembrane region" description="Helical" evidence="1">
    <location>
        <begin position="248"/>
        <end position="269"/>
    </location>
</feature>
<evidence type="ECO:0000256" key="1">
    <source>
        <dbReference type="SAM" id="Phobius"/>
    </source>
</evidence>
<dbReference type="Proteomes" id="UP001176468">
    <property type="component" value="Unassembled WGS sequence"/>
</dbReference>
<feature type="transmembrane region" description="Helical" evidence="1">
    <location>
        <begin position="112"/>
        <end position="131"/>
    </location>
</feature>
<name>A0ABT9A3J8_9SPHN</name>
<keyword evidence="3" id="KW-1185">Reference proteome</keyword>
<reference evidence="2" key="1">
    <citation type="submission" date="2023-07" db="EMBL/GenBank/DDBJ databases">
        <authorList>
            <person name="Kim M.K."/>
        </authorList>
    </citation>
    <scope>NUCLEOTIDE SEQUENCE</scope>
    <source>
        <strain evidence="2">CA1-15</strain>
    </source>
</reference>
<feature type="transmembrane region" description="Helical" evidence="1">
    <location>
        <begin position="281"/>
        <end position="296"/>
    </location>
</feature>
<proteinExistence type="predicted"/>
<comment type="caution">
    <text evidence="2">The sequence shown here is derived from an EMBL/GenBank/DDBJ whole genome shotgun (WGS) entry which is preliminary data.</text>
</comment>
<keyword evidence="1" id="KW-0472">Membrane</keyword>
<organism evidence="2 3">
    <name type="scientific">Sphingomonas immobilis</name>
    <dbReference type="NCBI Taxonomy" id="3063997"/>
    <lineage>
        <taxon>Bacteria</taxon>
        <taxon>Pseudomonadati</taxon>
        <taxon>Pseudomonadota</taxon>
        <taxon>Alphaproteobacteria</taxon>
        <taxon>Sphingomonadales</taxon>
        <taxon>Sphingomonadaceae</taxon>
        <taxon>Sphingomonas</taxon>
    </lineage>
</organism>
<protein>
    <recommendedName>
        <fullName evidence="4">DUF2029 domain-containing protein</fullName>
    </recommendedName>
</protein>
<dbReference type="EMBL" id="JAUQSZ010000016">
    <property type="protein sequence ID" value="MDO7844408.1"/>
    <property type="molecule type" value="Genomic_DNA"/>
</dbReference>
<evidence type="ECO:0000313" key="3">
    <source>
        <dbReference type="Proteomes" id="UP001176468"/>
    </source>
</evidence>